<evidence type="ECO:0000256" key="3">
    <source>
        <dbReference type="ARBA" id="ARBA00022833"/>
    </source>
</evidence>
<dbReference type="OMA" id="DECIDIF"/>
<reference evidence="8" key="1">
    <citation type="journal article" date="2014" name="BMC Genomics">
        <title>Genome characteristics reveal the impact of lichenization on lichen-forming fungus Endocarpon pusillum Hedwig (Verrucariales, Ascomycota).</title>
        <authorList>
            <person name="Wang Y.-Y."/>
            <person name="Liu B."/>
            <person name="Zhang X.-Y."/>
            <person name="Zhou Q.-M."/>
            <person name="Zhang T."/>
            <person name="Li H."/>
            <person name="Yu Y.-F."/>
            <person name="Zhang X.-L."/>
            <person name="Hao X.-Y."/>
            <person name="Wang M."/>
            <person name="Wang L."/>
            <person name="Wei J.-C."/>
        </authorList>
    </citation>
    <scope>NUCLEOTIDE SEQUENCE [LARGE SCALE GENOMIC DNA]</scope>
    <source>
        <strain evidence="8">Z07020 / HMAS-L-300199</strain>
    </source>
</reference>
<dbReference type="GO" id="GO:0016042">
    <property type="term" value="P:lipid catabolic process"/>
    <property type="evidence" value="ECO:0007669"/>
    <property type="project" value="UniProtKB-UniRule"/>
</dbReference>
<evidence type="ECO:0000256" key="4">
    <source>
        <dbReference type="ARBA" id="ARBA00023098"/>
    </source>
</evidence>
<dbReference type="GeneID" id="19240667"/>
<feature type="short sequence motif" description="GXGXXG" evidence="5">
    <location>
        <begin position="487"/>
        <end position="492"/>
    </location>
</feature>
<keyword evidence="5" id="KW-0442">Lipid degradation</keyword>
<dbReference type="eggNOG" id="KOG4231">
    <property type="taxonomic scope" value="Eukaryota"/>
</dbReference>
<evidence type="ECO:0000259" key="6">
    <source>
        <dbReference type="PROSITE" id="PS51635"/>
    </source>
</evidence>
<evidence type="ECO:0000256" key="1">
    <source>
        <dbReference type="ARBA" id="ARBA00022723"/>
    </source>
</evidence>
<feature type="short sequence motif" description="DGA/G" evidence="5">
    <location>
        <begin position="683"/>
        <end position="685"/>
    </location>
</feature>
<dbReference type="InterPro" id="IPR017907">
    <property type="entry name" value="Znf_RING_CS"/>
</dbReference>
<keyword evidence="5" id="KW-0378">Hydrolase</keyword>
<dbReference type="GO" id="GO:0046486">
    <property type="term" value="P:glycerolipid metabolic process"/>
    <property type="evidence" value="ECO:0007669"/>
    <property type="project" value="UniProtKB-ARBA"/>
</dbReference>
<dbReference type="GO" id="GO:0008270">
    <property type="term" value="F:zinc ion binding"/>
    <property type="evidence" value="ECO:0007669"/>
    <property type="project" value="UniProtKB-KW"/>
</dbReference>
<feature type="domain" description="PNPLA" evidence="6">
    <location>
        <begin position="483"/>
        <end position="696"/>
    </location>
</feature>
<evidence type="ECO:0000313" key="7">
    <source>
        <dbReference type="EMBL" id="ERF68658.1"/>
    </source>
</evidence>
<dbReference type="PROSITE" id="PS51635">
    <property type="entry name" value="PNPLA"/>
    <property type="match status" value="1"/>
</dbReference>
<dbReference type="Pfam" id="PF01734">
    <property type="entry name" value="Patatin"/>
    <property type="match status" value="1"/>
</dbReference>
<dbReference type="GO" id="GO:0047499">
    <property type="term" value="F:calcium-independent phospholipase A2 activity"/>
    <property type="evidence" value="ECO:0007669"/>
    <property type="project" value="TreeGrafter"/>
</dbReference>
<keyword evidence="4 5" id="KW-0443">Lipid metabolism</keyword>
<dbReference type="SUPFAM" id="SSF52151">
    <property type="entry name" value="FabD/lysophospholipase-like"/>
    <property type="match status" value="1"/>
</dbReference>
<dbReference type="CDD" id="cd07199">
    <property type="entry name" value="Pat17_PNPLA8_PNPLA9_like"/>
    <property type="match status" value="1"/>
</dbReference>
<dbReference type="OrthoDB" id="194358at2759"/>
<feature type="active site" description="Proton acceptor" evidence="5">
    <location>
        <position position="683"/>
    </location>
</feature>
<sequence length="991" mass="111364">MSCCNHVTLVEVEGEKDIYDTGRFGRAINELPRPDEQYPSLVHFVGKKSKNLALKYLFPQNNIRRGASTNGSTNLRLDTTTIGSDRPLLFCDSDPFAAASTHGGWNLCHSVVAYPLSWAPTTEYTTGEVVEARLLFLFSDVICVFVDDFSGLDQVAERIVRWVRIGSASSHPEALRPRLILVVSEKTLDKSFSDLRLEEFRHELYERCEDGLAKVFSGVQVMQLGGDHLSPLARHCRLKDMMRANVSEMSNLRQKHMAAFSASHLKEFFVASVQHLAATVDTTLDFITTSRVGNEISGDLSYHLYTFLVLGTTYKIPYDQLASYISSALLMDAFPPGMHFFDIDQLFHQLYRNHCFDAFLKVGRSDSFAKYQCDQVQRHIAVLAEELQKGSIRSSHLHIANISNKHRHFSSLKSNVSCLYCLRRKPEHVLSCDHSVCEKCVRIFGIGVSGSEQRFMLTGCILCQNLGSLSVSLKPPTAGVRIMSIDGGGTRGVLPLQHMLLLQEAVGDCPLNDLFDLAVGTSSGGFIVLGLFSLGWDVKKCSATFDALARQVFGETWETQRTILGRAKELFSWWAADGKHDPNLLESTLQNHFGPTRRMFGSQHGRSSGPKVAVTATSISDATPFIFTNYNGVMDIPSDCGYRMIRPWKIDEEPFLWEAGRATSAAPLLYRPANITALGAFQDGGLKYNNPVNLALWESRRIWPESASPDIVLSFGTGTESWSRSSHAPHFRHILNDGFIPRTWRSFMSSLDGESTWKNLKNHLSEGAKTHFFRLNPVLPHDASIDDVSGMDALRRIVKKSDRCIEIARALLISNFYLELRAMPSYEAGQYRCHGTIRCRGRSYTTVQALKRLGLTRLQLVSELESLGSCALQRDICPLCHCYRWPVTFVVRHLDEPFSLYLREEGTYKRRLGGFPNNIRWFIKQQALNAKFGTADHGSMGQSSCNLCAKLLMTFEMRKRGCDIPLETMSKRPRLTLTVPQDVHFFQSTFT</sequence>
<dbReference type="Proteomes" id="UP000019373">
    <property type="component" value="Unassembled WGS sequence"/>
</dbReference>
<dbReference type="RefSeq" id="XP_007805642.1">
    <property type="nucleotide sequence ID" value="XM_007807451.1"/>
</dbReference>
<organism evidence="7 8">
    <name type="scientific">Endocarpon pusillum (strain Z07020 / HMAS-L-300199)</name>
    <name type="common">Lichen-forming fungus</name>
    <dbReference type="NCBI Taxonomy" id="1263415"/>
    <lineage>
        <taxon>Eukaryota</taxon>
        <taxon>Fungi</taxon>
        <taxon>Dikarya</taxon>
        <taxon>Ascomycota</taxon>
        <taxon>Pezizomycotina</taxon>
        <taxon>Eurotiomycetes</taxon>
        <taxon>Chaetothyriomycetidae</taxon>
        <taxon>Verrucariales</taxon>
        <taxon>Verrucariaceae</taxon>
        <taxon>Endocarpon</taxon>
    </lineage>
</organism>
<feature type="short sequence motif" description="GXSXG" evidence="5">
    <location>
        <begin position="520"/>
        <end position="524"/>
    </location>
</feature>
<dbReference type="GO" id="GO:0019369">
    <property type="term" value="P:arachidonate metabolic process"/>
    <property type="evidence" value="ECO:0007669"/>
    <property type="project" value="TreeGrafter"/>
</dbReference>
<dbReference type="InterPro" id="IPR016035">
    <property type="entry name" value="Acyl_Trfase/lysoPLipase"/>
</dbReference>
<gene>
    <name evidence="7" type="ORF">EPUS_05719</name>
</gene>
<evidence type="ECO:0000256" key="5">
    <source>
        <dbReference type="PROSITE-ProRule" id="PRU01161"/>
    </source>
</evidence>
<dbReference type="EMBL" id="KE721500">
    <property type="protein sequence ID" value="ERF68658.1"/>
    <property type="molecule type" value="Genomic_DNA"/>
</dbReference>
<dbReference type="PANTHER" id="PTHR24185:SF8">
    <property type="entry name" value="PNPLA DOMAIN-CONTAINING PROTEIN"/>
    <property type="match status" value="1"/>
</dbReference>
<proteinExistence type="predicted"/>
<feature type="active site" description="Nucleophile" evidence="5">
    <location>
        <position position="522"/>
    </location>
</feature>
<dbReference type="PANTHER" id="PTHR24185">
    <property type="entry name" value="CALCIUM-INDEPENDENT PHOSPHOLIPASE A2-GAMMA"/>
    <property type="match status" value="1"/>
</dbReference>
<keyword evidence="2" id="KW-0863">Zinc-finger</keyword>
<keyword evidence="8" id="KW-1185">Reference proteome</keyword>
<dbReference type="PROSITE" id="PS00518">
    <property type="entry name" value="ZF_RING_1"/>
    <property type="match status" value="1"/>
</dbReference>
<evidence type="ECO:0000256" key="2">
    <source>
        <dbReference type="ARBA" id="ARBA00022771"/>
    </source>
</evidence>
<evidence type="ECO:0000313" key="8">
    <source>
        <dbReference type="Proteomes" id="UP000019373"/>
    </source>
</evidence>
<dbReference type="AlphaFoldDB" id="U1G9J1"/>
<keyword evidence="1" id="KW-0479">Metal-binding</keyword>
<accession>U1G9J1</accession>
<dbReference type="HOGENOM" id="CLU_003059_1_1_1"/>
<protein>
    <recommendedName>
        <fullName evidence="6">PNPLA domain-containing protein</fullName>
    </recommendedName>
</protein>
<name>U1G9J1_ENDPU</name>
<dbReference type="InterPro" id="IPR002641">
    <property type="entry name" value="PNPLA_dom"/>
</dbReference>
<keyword evidence="3" id="KW-0862">Zinc</keyword>
<dbReference type="Gene3D" id="3.40.1090.10">
    <property type="entry name" value="Cytosolic phospholipase A2 catalytic domain"/>
    <property type="match status" value="1"/>
</dbReference>
<dbReference type="GO" id="GO:0016020">
    <property type="term" value="C:membrane"/>
    <property type="evidence" value="ECO:0007669"/>
    <property type="project" value="TreeGrafter"/>
</dbReference>